<dbReference type="SUPFAM" id="SSF56024">
    <property type="entry name" value="Phospholipase D/nuclease"/>
    <property type="match status" value="2"/>
</dbReference>
<evidence type="ECO:0000256" key="1">
    <source>
        <dbReference type="ARBA" id="ARBA00005042"/>
    </source>
</evidence>
<dbReference type="SMART" id="SM00155">
    <property type="entry name" value="PLDc"/>
    <property type="match status" value="2"/>
</dbReference>
<comment type="subcellular location">
    <subcellularLocation>
        <location evidence="10">Mitochondrion</location>
    </subcellularLocation>
</comment>
<evidence type="ECO:0000256" key="9">
    <source>
        <dbReference type="ARBA" id="ARBA00048586"/>
    </source>
</evidence>
<dbReference type="EMBL" id="BTGC01000003">
    <property type="protein sequence ID" value="GMM49663.1"/>
    <property type="molecule type" value="Genomic_DNA"/>
</dbReference>
<keyword evidence="10" id="KW-0067">ATP-binding</keyword>
<organism evidence="13 14">
    <name type="scientific">Starmerella bacillaris</name>
    <name type="common">Yeast</name>
    <name type="synonym">Candida zemplinina</name>
    <dbReference type="NCBI Taxonomy" id="1247836"/>
    <lineage>
        <taxon>Eukaryota</taxon>
        <taxon>Fungi</taxon>
        <taxon>Dikarya</taxon>
        <taxon>Ascomycota</taxon>
        <taxon>Saccharomycotina</taxon>
        <taxon>Dipodascomycetes</taxon>
        <taxon>Dipodascales</taxon>
        <taxon>Trichomonascaceae</taxon>
        <taxon>Starmerella</taxon>
    </lineage>
</organism>
<evidence type="ECO:0000256" key="7">
    <source>
        <dbReference type="ARBA" id="ARBA00023209"/>
    </source>
</evidence>
<keyword evidence="14" id="KW-1185">Reference proteome</keyword>
<keyword evidence="5" id="KW-0677">Repeat</keyword>
<comment type="pathway">
    <text evidence="1 10">Phospholipid metabolism; phosphatidylglycerol biosynthesis; phosphatidylglycerol from CDP-diacylglycerol: step 1/2.</text>
</comment>
<comment type="caution">
    <text evidence="13">The sequence shown here is derived from an EMBL/GenBank/DDBJ whole genome shotgun (WGS) entry which is preliminary data.</text>
</comment>
<dbReference type="PANTHER" id="PTHR12586:SF1">
    <property type="entry name" value="CDP-DIACYLGLYCEROL--GLYCEROL-3-PHOSPHATE 3-PHOSPHATIDYLTRANSFERASE, MITOCHONDRIAL"/>
    <property type="match status" value="1"/>
</dbReference>
<evidence type="ECO:0000256" key="8">
    <source>
        <dbReference type="ARBA" id="ARBA00023264"/>
    </source>
</evidence>
<dbReference type="InterPro" id="IPR001736">
    <property type="entry name" value="PLipase_D/transphosphatidylase"/>
</dbReference>
<feature type="domain" description="PLD phosphodiesterase" evidence="12">
    <location>
        <begin position="138"/>
        <end position="164"/>
    </location>
</feature>
<reference evidence="13 14" key="1">
    <citation type="journal article" date="2023" name="Elife">
        <title>Identification of key yeast species and microbe-microbe interactions impacting larval growth of Drosophila in the wild.</title>
        <authorList>
            <person name="Mure A."/>
            <person name="Sugiura Y."/>
            <person name="Maeda R."/>
            <person name="Honda K."/>
            <person name="Sakurai N."/>
            <person name="Takahashi Y."/>
            <person name="Watada M."/>
            <person name="Katoh T."/>
            <person name="Gotoh A."/>
            <person name="Gotoh Y."/>
            <person name="Taniguchi I."/>
            <person name="Nakamura K."/>
            <person name="Hayashi T."/>
            <person name="Katayama T."/>
            <person name="Uemura T."/>
            <person name="Hattori Y."/>
        </authorList>
    </citation>
    <scope>NUCLEOTIDE SEQUENCE [LARGE SCALE GENOMIC DNA]</scope>
    <source>
        <strain evidence="13 14">SB-73</strain>
    </source>
</reference>
<evidence type="ECO:0000313" key="13">
    <source>
        <dbReference type="EMBL" id="GMM49663.1"/>
    </source>
</evidence>
<comment type="similarity">
    <text evidence="2 10">Belongs to the CDP-alcohol phosphatidyltransferase class-II family.</text>
</comment>
<evidence type="ECO:0000256" key="5">
    <source>
        <dbReference type="ARBA" id="ARBA00022737"/>
    </source>
</evidence>
<evidence type="ECO:0000259" key="12">
    <source>
        <dbReference type="PROSITE" id="PS50035"/>
    </source>
</evidence>
<evidence type="ECO:0000256" key="3">
    <source>
        <dbReference type="ARBA" id="ARBA00022516"/>
    </source>
</evidence>
<dbReference type="AlphaFoldDB" id="A0AAV5RFX1"/>
<dbReference type="PANTHER" id="PTHR12586">
    <property type="entry name" value="CDP-DIACYLGLYCEROL--SERINE O-PHOSPHATIDYLTRANSFERASE"/>
    <property type="match status" value="1"/>
</dbReference>
<dbReference type="EC" id="2.7.8.5" evidence="10"/>
<keyword evidence="10" id="KW-0547">Nucleotide-binding</keyword>
<dbReference type="Pfam" id="PF13091">
    <property type="entry name" value="PLDc_2"/>
    <property type="match status" value="1"/>
</dbReference>
<keyword evidence="8 10" id="KW-1208">Phospholipid metabolism</keyword>
<comment type="catalytic activity">
    <reaction evidence="9 10">
        <text>a CDP-1,2-diacyl-sn-glycerol + sn-glycerol 3-phosphate = a 1,2-diacyl-sn-glycero-3-phospho-(1'-sn-glycero-3'-phosphate) + CMP + H(+)</text>
        <dbReference type="Rhea" id="RHEA:12593"/>
        <dbReference type="ChEBI" id="CHEBI:15378"/>
        <dbReference type="ChEBI" id="CHEBI:57597"/>
        <dbReference type="ChEBI" id="CHEBI:58332"/>
        <dbReference type="ChEBI" id="CHEBI:60110"/>
        <dbReference type="ChEBI" id="CHEBI:60377"/>
        <dbReference type="EC" id="2.7.8.5"/>
    </reaction>
</comment>
<dbReference type="CDD" id="cd09137">
    <property type="entry name" value="PLDc_PGS1_euk_2"/>
    <property type="match status" value="1"/>
</dbReference>
<keyword evidence="4 10" id="KW-0808">Transferase</keyword>
<evidence type="ECO:0000256" key="11">
    <source>
        <dbReference type="SAM" id="MobiDB-lite"/>
    </source>
</evidence>
<keyword evidence="7 10" id="KW-0594">Phospholipid biosynthesis</keyword>
<evidence type="ECO:0000256" key="6">
    <source>
        <dbReference type="ARBA" id="ARBA00023098"/>
    </source>
</evidence>
<feature type="compositionally biased region" description="Low complexity" evidence="11">
    <location>
        <begin position="239"/>
        <end position="266"/>
    </location>
</feature>
<dbReference type="PIRSF" id="PIRSF000850">
    <property type="entry name" value="Phospholipase_D_PSS"/>
    <property type="match status" value="1"/>
</dbReference>
<accession>A0AAV5RFX1</accession>
<evidence type="ECO:0000256" key="4">
    <source>
        <dbReference type="ARBA" id="ARBA00022679"/>
    </source>
</evidence>
<feature type="region of interest" description="Disordered" evidence="11">
    <location>
        <begin position="235"/>
        <end position="266"/>
    </location>
</feature>
<protein>
    <recommendedName>
        <fullName evidence="10">CDP-diacylglycerol--glycerol-3-phosphate 3-phosphatidyltransferase</fullName>
        <ecNumber evidence="10">2.7.8.5</ecNumber>
    </recommendedName>
</protein>
<evidence type="ECO:0000256" key="10">
    <source>
        <dbReference type="RuleBase" id="RU365024"/>
    </source>
</evidence>
<dbReference type="PROSITE" id="PS50035">
    <property type="entry name" value="PLD"/>
    <property type="match status" value="1"/>
</dbReference>
<sequence length="474" mass="53358">MVRPFRSLNLAELAPRFVVPQNKISVFTDPSDFYEHLCTRIPQAKSRIFLASLYMGVNPENKRIISLLDTALDTNKDLKVDILMDALRSTRESPHPCTASMLAPLSAKYPTQVRISLYRTPKLPRVLQHVIPKRVIEGAGLQHMKLYGFDNEILLSGANLSTEYYTQRQDRYISFDNKKLCDYYHEIFSAVSGLSLQLTASKNDRGFNLHTNENESSFLKKLKALVAPYSQTSTNNLISDSNSDSNSNSDSGIQESSHESSSQANSQEMAEVYPVCQFTPLGIGNEVQAIKQMAMEAQSSSCKSMFTAGYFNVYPELADVLKRANDGTVVVASPQANGFYKSRGISSKIPRMYALSARRFAIQAGDHVSMREWQRGVVNTPGGWSYHAKGFYLLQQQALATYIGSSNFTYRSFKHDLECGAVVIVRNSESSLGEQLEREMSNIKKYTREVTSEQLCPDVTLRELMLFKMLRKRL</sequence>
<gene>
    <name evidence="13" type="ORF">DASB73_006210</name>
</gene>
<dbReference type="InterPro" id="IPR016270">
    <property type="entry name" value="PGS1"/>
</dbReference>
<proteinExistence type="inferred from homology"/>
<dbReference type="Proteomes" id="UP001362899">
    <property type="component" value="Unassembled WGS sequence"/>
</dbReference>
<name>A0AAV5RFX1_STABA</name>
<keyword evidence="3 10" id="KW-0444">Lipid biosynthesis</keyword>
<dbReference type="GO" id="GO:0005524">
    <property type="term" value="F:ATP binding"/>
    <property type="evidence" value="ECO:0007669"/>
    <property type="project" value="UniProtKB-KW"/>
</dbReference>
<comment type="function">
    <text evidence="10">Functions in the biosynthesis of the anionic phospholipids phosphatidylglycerol and cardiolipin.</text>
</comment>
<keyword evidence="10" id="KW-0496">Mitochondrion</keyword>
<keyword evidence="6 10" id="KW-0443">Lipid metabolism</keyword>
<dbReference type="GO" id="GO:0005739">
    <property type="term" value="C:mitochondrion"/>
    <property type="evidence" value="ECO:0007669"/>
    <property type="project" value="UniProtKB-SubCell"/>
</dbReference>
<dbReference type="CDD" id="cd09135">
    <property type="entry name" value="PLDc_PGS1_euk_1"/>
    <property type="match status" value="1"/>
</dbReference>
<dbReference type="GO" id="GO:0008444">
    <property type="term" value="F:CDP-diacylglycerol-glycerol-3-phosphate 3-phosphatidyltransferase activity"/>
    <property type="evidence" value="ECO:0007669"/>
    <property type="project" value="UniProtKB-EC"/>
</dbReference>
<dbReference type="GO" id="GO:0032049">
    <property type="term" value="P:cardiolipin biosynthetic process"/>
    <property type="evidence" value="ECO:0007669"/>
    <property type="project" value="InterPro"/>
</dbReference>
<evidence type="ECO:0000313" key="14">
    <source>
        <dbReference type="Proteomes" id="UP001362899"/>
    </source>
</evidence>
<dbReference type="InterPro" id="IPR025202">
    <property type="entry name" value="PLD-like_dom"/>
</dbReference>
<evidence type="ECO:0000256" key="2">
    <source>
        <dbReference type="ARBA" id="ARBA00010682"/>
    </source>
</evidence>
<dbReference type="Gene3D" id="3.30.870.10">
    <property type="entry name" value="Endonuclease Chain A"/>
    <property type="match status" value="2"/>
</dbReference>